<evidence type="ECO:0000313" key="7">
    <source>
        <dbReference type="Proteomes" id="UP000192726"/>
    </source>
</evidence>
<feature type="domain" description="Nudix hydrolase" evidence="5">
    <location>
        <begin position="504"/>
        <end position="636"/>
    </location>
</feature>
<proteinExistence type="inferred from homology"/>
<evidence type="ECO:0000256" key="3">
    <source>
        <dbReference type="ARBA" id="ARBA00022801"/>
    </source>
</evidence>
<comment type="similarity">
    <text evidence="2">Belongs to the Nudix hydrolase family.</text>
</comment>
<feature type="domain" description="Nudix hydrolase" evidence="5">
    <location>
        <begin position="357"/>
        <end position="490"/>
    </location>
</feature>
<dbReference type="PANTHER" id="PTHR43046:SF14">
    <property type="entry name" value="MUTT_NUDIX FAMILY PROTEIN"/>
    <property type="match status" value="1"/>
</dbReference>
<dbReference type="EMBL" id="CP020569">
    <property type="protein sequence ID" value="ARF53554.1"/>
    <property type="molecule type" value="Genomic_DNA"/>
</dbReference>
<keyword evidence="3" id="KW-0378">Hydrolase</keyword>
<dbReference type="PRINTS" id="PR00502">
    <property type="entry name" value="NUDIXFAMILY"/>
</dbReference>
<evidence type="ECO:0000256" key="4">
    <source>
        <dbReference type="SAM" id="MobiDB-lite"/>
    </source>
</evidence>
<dbReference type="PROSITE" id="PS51462">
    <property type="entry name" value="NUDIX"/>
    <property type="match status" value="4"/>
</dbReference>
<comment type="cofactor">
    <cofactor evidence="1">
        <name>Mg(2+)</name>
        <dbReference type="ChEBI" id="CHEBI:18420"/>
    </cofactor>
</comment>
<reference evidence="6 7" key="1">
    <citation type="submission" date="2017-04" db="EMBL/GenBank/DDBJ databases">
        <title>Complete Genome Sequence of Streptomyces gilvosporeus F607, a Capable Producer of Natamycin.</title>
        <authorList>
            <person name="Zong G."/>
            <person name="Zhong C."/>
            <person name="Fu J."/>
            <person name="Qin R."/>
            <person name="Cao G."/>
        </authorList>
    </citation>
    <scope>NUCLEOTIDE SEQUENCE [LARGE SCALE GENOMIC DNA]</scope>
    <source>
        <strain evidence="6 7">F607</strain>
    </source>
</reference>
<sequence>MTATHSAAEIAAFLAVHPAPVMAVDALIRDADGRLLLVDPSYKDGWDLPGGMVDDEEPSAGLTRELREELGIQAHIGRLLAVDSLPKEFYGRSLVAHIYAARLPQSTALADLVLQQDEIRDAAYVPEREALERLPEVLRRRVAAALEAERGAHTAHLREGCPVPVDRRDHYATLPSPMVSATALITDEQGRVMVAEHSCHHGDGNPYGLPGGMVLAHESPRQGAAREIAEELGLTDVPVGRLLAVDSAPAHLYGRALDLHVFAVGPLTPEQAAGIRFPDGEIVAAHWLTPADALDRLPEHVGRRLRHGLQALATGTVAHLESGLPQPGSPLGIPPARHAQPESTGASTGADHRAVRPKTHTAATVLFTDRQERVLVVRPTRCEDGRWLVPGGAIDSDAGETPREAAQRTVHEEFGLDVPVKALLATDWIRAASGPAEVIHVYDGGTLDDAALKAIRLPERELSQWRLADPEELHGLLMERLVPRVHACLAARGAGGGAIELVNGRPAAEGAVAIVHHPRSGELLLHERDDAAPCWPGYWSLPGGDVEPGEFPDEAVRRELVEEAGLHTPTNADFVERIWDRDGSGRLISVYALPYDGTPEELTLGEGRQLRLVAPEKLDGYRIPPFLRAVVDRWLANRRQPGTARSSTSGSGAFRTPSAKPSGTG</sequence>
<dbReference type="InterPro" id="IPR015797">
    <property type="entry name" value="NUDIX_hydrolase-like_dom_sf"/>
</dbReference>
<feature type="compositionally biased region" description="Low complexity" evidence="4">
    <location>
        <begin position="642"/>
        <end position="656"/>
    </location>
</feature>
<protein>
    <recommendedName>
        <fullName evidence="5">Nudix hydrolase domain-containing protein</fullName>
    </recommendedName>
</protein>
<name>A0A1V0TKU8_9ACTN</name>
<dbReference type="CDD" id="cd18876">
    <property type="entry name" value="NUDIX_Hydrolase"/>
    <property type="match status" value="3"/>
</dbReference>
<evidence type="ECO:0000256" key="1">
    <source>
        <dbReference type="ARBA" id="ARBA00001946"/>
    </source>
</evidence>
<feature type="domain" description="Nudix hydrolase" evidence="5">
    <location>
        <begin position="19"/>
        <end position="147"/>
    </location>
</feature>
<evidence type="ECO:0000313" key="6">
    <source>
        <dbReference type="EMBL" id="ARF53554.1"/>
    </source>
</evidence>
<evidence type="ECO:0000259" key="5">
    <source>
        <dbReference type="PROSITE" id="PS51462"/>
    </source>
</evidence>
<dbReference type="AlphaFoldDB" id="A0A1V0TKU8"/>
<organism evidence="6 7">
    <name type="scientific">Streptomyces gilvosporeus</name>
    <dbReference type="NCBI Taxonomy" id="553510"/>
    <lineage>
        <taxon>Bacteria</taxon>
        <taxon>Bacillati</taxon>
        <taxon>Actinomycetota</taxon>
        <taxon>Actinomycetes</taxon>
        <taxon>Kitasatosporales</taxon>
        <taxon>Streptomycetaceae</taxon>
        <taxon>Streptomyces</taxon>
    </lineage>
</organism>
<dbReference type="InterPro" id="IPR020476">
    <property type="entry name" value="Nudix_hydrolase"/>
</dbReference>
<dbReference type="Pfam" id="PF00293">
    <property type="entry name" value="NUDIX"/>
    <property type="match status" value="4"/>
</dbReference>
<dbReference type="GO" id="GO:0016787">
    <property type="term" value="F:hydrolase activity"/>
    <property type="evidence" value="ECO:0007669"/>
    <property type="project" value="UniProtKB-KW"/>
</dbReference>
<dbReference type="SUPFAM" id="SSF55811">
    <property type="entry name" value="Nudix"/>
    <property type="match status" value="4"/>
</dbReference>
<dbReference type="InterPro" id="IPR020084">
    <property type="entry name" value="NUDIX_hydrolase_CS"/>
</dbReference>
<accession>A0A1V0TKU8</accession>
<dbReference type="KEGG" id="sgv:B1H19_04620"/>
<evidence type="ECO:0000256" key="2">
    <source>
        <dbReference type="ARBA" id="ARBA00005582"/>
    </source>
</evidence>
<keyword evidence="7" id="KW-1185">Reference proteome</keyword>
<dbReference type="PROSITE" id="PS00893">
    <property type="entry name" value="NUDIX_BOX"/>
    <property type="match status" value="3"/>
</dbReference>
<dbReference type="Gene3D" id="3.90.79.10">
    <property type="entry name" value="Nucleoside Triphosphate Pyrophosphohydrolase"/>
    <property type="match status" value="4"/>
</dbReference>
<feature type="region of interest" description="Disordered" evidence="4">
    <location>
        <begin position="322"/>
        <end position="363"/>
    </location>
</feature>
<feature type="domain" description="Nudix hydrolase" evidence="5">
    <location>
        <begin position="175"/>
        <end position="310"/>
    </location>
</feature>
<dbReference type="OrthoDB" id="4247482at2"/>
<dbReference type="PANTHER" id="PTHR43046">
    <property type="entry name" value="GDP-MANNOSE MANNOSYL HYDROLASE"/>
    <property type="match status" value="1"/>
</dbReference>
<gene>
    <name evidence="6" type="ORF">B1H19_04620</name>
</gene>
<dbReference type="InterPro" id="IPR000086">
    <property type="entry name" value="NUDIX_hydrolase_dom"/>
</dbReference>
<dbReference type="RefSeq" id="WP_083103308.1">
    <property type="nucleotide sequence ID" value="NZ_CP020569.1"/>
</dbReference>
<dbReference type="Proteomes" id="UP000192726">
    <property type="component" value="Chromosome"/>
</dbReference>
<feature type="region of interest" description="Disordered" evidence="4">
    <location>
        <begin position="640"/>
        <end position="665"/>
    </location>
</feature>